<evidence type="ECO:0000313" key="2">
    <source>
        <dbReference type="EMBL" id="KKK47815.1"/>
    </source>
</evidence>
<dbReference type="EMBL" id="LAZR01069381">
    <property type="protein sequence ID" value="KKK47815.1"/>
    <property type="molecule type" value="Genomic_DNA"/>
</dbReference>
<organism evidence="2">
    <name type="scientific">marine sediment metagenome</name>
    <dbReference type="NCBI Taxonomy" id="412755"/>
    <lineage>
        <taxon>unclassified sequences</taxon>
        <taxon>metagenomes</taxon>
        <taxon>ecological metagenomes</taxon>
    </lineage>
</organism>
<gene>
    <name evidence="2" type="ORF">LCGC14_3151390</name>
</gene>
<protein>
    <submittedName>
        <fullName evidence="2">Uncharacterized protein</fullName>
    </submittedName>
</protein>
<accession>A0A0F8WI11</accession>
<name>A0A0F8WI11_9ZZZZ</name>
<feature type="compositionally biased region" description="Acidic residues" evidence="1">
    <location>
        <begin position="77"/>
        <end position="87"/>
    </location>
</feature>
<proteinExistence type="predicted"/>
<evidence type="ECO:0000256" key="1">
    <source>
        <dbReference type="SAM" id="MobiDB-lite"/>
    </source>
</evidence>
<reference evidence="2" key="1">
    <citation type="journal article" date="2015" name="Nature">
        <title>Complex archaea that bridge the gap between prokaryotes and eukaryotes.</title>
        <authorList>
            <person name="Spang A."/>
            <person name="Saw J.H."/>
            <person name="Jorgensen S.L."/>
            <person name="Zaremba-Niedzwiedzka K."/>
            <person name="Martijn J."/>
            <person name="Lind A.E."/>
            <person name="van Eijk R."/>
            <person name="Schleper C."/>
            <person name="Guy L."/>
            <person name="Ettema T.J."/>
        </authorList>
    </citation>
    <scope>NUCLEOTIDE SEQUENCE</scope>
</reference>
<sequence length="140" mass="15991">MKVTVYSHFYEDGDPPGPVLCVEIDGEEMFEASNYNDMPKYGTHGEVLALLRAAYAAGIRGEEFELTETTDCPPSYLEDEDEEEDLSEDEEVELQKMVAKMEAKTKKWNDGRAARIRRKLETCIITIPHEEWQARAVEAK</sequence>
<comment type="caution">
    <text evidence="2">The sequence shown here is derived from an EMBL/GenBank/DDBJ whole genome shotgun (WGS) entry which is preliminary data.</text>
</comment>
<dbReference type="AlphaFoldDB" id="A0A0F8WI11"/>
<feature type="region of interest" description="Disordered" evidence="1">
    <location>
        <begin position="67"/>
        <end position="87"/>
    </location>
</feature>